<dbReference type="Proteomes" id="UP000473574">
    <property type="component" value="Unassembled WGS sequence"/>
</dbReference>
<sequence>MKYIGFASTKGGVAKTTSAIHFAYWLALKDLKTVLIDDDANRSALKWRERSKDNERFEVPFDVAPFGKMAKAIRDAEMVVLDTQASIRDEVIQDLSEDCDVLVIPSKPDIDSAVAAVETANKVVEHGGTYRILLTDCPTGSSKAGQEMAEDLIGDGYHVVNQRIRRGEGIRHASLVGATVAQQTGGYRRPWLDYQKAFKEIYTLL</sequence>
<dbReference type="EMBL" id="QZCE01000002">
    <property type="protein sequence ID" value="NEZ65635.1"/>
    <property type="molecule type" value="Genomic_DNA"/>
</dbReference>
<protein>
    <submittedName>
        <fullName evidence="2">ParA family protein</fullName>
    </submittedName>
</protein>
<name>A0A6M0SAV6_9CYAN</name>
<dbReference type="AlphaFoldDB" id="A0A6M0SAV6"/>
<dbReference type="RefSeq" id="WP_163666878.1">
    <property type="nucleotide sequence ID" value="NZ_QZCE01000002.1"/>
</dbReference>
<dbReference type="PANTHER" id="PTHR13696">
    <property type="entry name" value="P-LOOP CONTAINING NUCLEOSIDE TRIPHOSPHATE HYDROLASE"/>
    <property type="match status" value="1"/>
</dbReference>
<dbReference type="Pfam" id="PF01656">
    <property type="entry name" value="CbiA"/>
    <property type="match status" value="1"/>
</dbReference>
<reference evidence="2 3" key="1">
    <citation type="journal article" date="2020" name="Microb. Ecol.">
        <title>Ecogenomics of the Marine Benthic Filamentous Cyanobacterium Adonisia.</title>
        <authorList>
            <person name="Walter J.M."/>
            <person name="Coutinho F.H."/>
            <person name="Leomil L."/>
            <person name="Hargreaves P.I."/>
            <person name="Campeao M.E."/>
            <person name="Vieira V.V."/>
            <person name="Silva B.S."/>
            <person name="Fistarol G.O."/>
            <person name="Salomon P.S."/>
            <person name="Sawabe T."/>
            <person name="Mino S."/>
            <person name="Hosokawa M."/>
            <person name="Miyashita H."/>
            <person name="Maruyama F."/>
            <person name="van Verk M.C."/>
            <person name="Dutilh B.E."/>
            <person name="Thompson C.C."/>
            <person name="Thompson F.L."/>
        </authorList>
    </citation>
    <scope>NUCLEOTIDE SEQUENCE [LARGE SCALE GENOMIC DNA]</scope>
    <source>
        <strain evidence="2 3">CCMR0082</strain>
    </source>
</reference>
<dbReference type="CDD" id="cd02042">
    <property type="entry name" value="ParAB_family"/>
    <property type="match status" value="1"/>
</dbReference>
<dbReference type="SUPFAM" id="SSF52540">
    <property type="entry name" value="P-loop containing nucleoside triphosphate hydrolases"/>
    <property type="match status" value="1"/>
</dbReference>
<proteinExistence type="predicted"/>
<dbReference type="Gene3D" id="3.40.50.300">
    <property type="entry name" value="P-loop containing nucleotide triphosphate hydrolases"/>
    <property type="match status" value="1"/>
</dbReference>
<evidence type="ECO:0000313" key="2">
    <source>
        <dbReference type="EMBL" id="NEZ65635.1"/>
    </source>
</evidence>
<organism evidence="2 3">
    <name type="scientific">Adonisia turfae CCMR0082</name>
    <dbReference type="NCBI Taxonomy" id="2304604"/>
    <lineage>
        <taxon>Bacteria</taxon>
        <taxon>Bacillati</taxon>
        <taxon>Cyanobacteriota</taxon>
        <taxon>Adonisia</taxon>
        <taxon>Adonisia turfae</taxon>
    </lineage>
</organism>
<evidence type="ECO:0000259" key="1">
    <source>
        <dbReference type="Pfam" id="PF01656"/>
    </source>
</evidence>
<dbReference type="InterPro" id="IPR027417">
    <property type="entry name" value="P-loop_NTPase"/>
</dbReference>
<evidence type="ECO:0000313" key="3">
    <source>
        <dbReference type="Proteomes" id="UP000473574"/>
    </source>
</evidence>
<dbReference type="PANTHER" id="PTHR13696:SF96">
    <property type="entry name" value="COBQ_COBB_MIND_PARA NUCLEOTIDE BINDING DOMAIN-CONTAINING PROTEIN"/>
    <property type="match status" value="1"/>
</dbReference>
<accession>A0A6M0SAV6</accession>
<gene>
    <name evidence="2" type="ORF">D0962_23240</name>
</gene>
<dbReference type="InterPro" id="IPR002586">
    <property type="entry name" value="CobQ/CobB/MinD/ParA_Nub-bd_dom"/>
</dbReference>
<dbReference type="InterPro" id="IPR050678">
    <property type="entry name" value="DNA_Partitioning_ATPase"/>
</dbReference>
<feature type="domain" description="CobQ/CobB/MinD/ParA nucleotide binding" evidence="1">
    <location>
        <begin position="5"/>
        <end position="109"/>
    </location>
</feature>
<comment type="caution">
    <text evidence="2">The sequence shown here is derived from an EMBL/GenBank/DDBJ whole genome shotgun (WGS) entry which is preliminary data.</text>
</comment>